<dbReference type="PANTHER" id="PTHR47245:SF2">
    <property type="entry name" value="PEPTIDYL-PROLYL CIS-TRANS ISOMERASE HP_0175-RELATED"/>
    <property type="match status" value="1"/>
</dbReference>
<feature type="region of interest" description="Disordered" evidence="1">
    <location>
        <begin position="206"/>
        <end position="225"/>
    </location>
</feature>
<dbReference type="PROSITE" id="PS50198">
    <property type="entry name" value="PPIC_PPIASE_2"/>
    <property type="match status" value="1"/>
</dbReference>
<dbReference type="Gene3D" id="3.10.50.40">
    <property type="match status" value="1"/>
</dbReference>
<sequence length="307" mass="33919">EPLDIPNADPVPEELPAVVARINAQHITGDELERAVRSAEIQAGQALPSQFRDQVYRSVLERLVSFHLLLQESQTRNISATDAQVEGHIDRLRGNFPTEEAFESQLTAWDTTLDILREETRRDLLVEQVLDAAVTGDVAIDADTTREFYEAHTDQFIQGGSAHARHILIGISPDADEEAKTEARERAAELRQEAQEGADFAELARAHSEDPGSAENGGDLGRVTKGQTVPDFEAALFALEIGGISDVVETPFGFHIIQLLDLEESRTVPFAEASIQIREFLLNQEQQAQTEAFVAELRANSDVEILF</sequence>
<dbReference type="InterPro" id="IPR023058">
    <property type="entry name" value="PPIase_PpiC_CS"/>
</dbReference>
<dbReference type="Pfam" id="PF13624">
    <property type="entry name" value="SurA_N_3"/>
    <property type="match status" value="1"/>
</dbReference>
<feature type="domain" description="PpiC" evidence="2">
    <location>
        <begin position="159"/>
        <end position="261"/>
    </location>
</feature>
<dbReference type="AlphaFoldDB" id="A0A381SEC5"/>
<dbReference type="Gene3D" id="1.10.4030.10">
    <property type="entry name" value="Porin chaperone SurA, peptide-binding domain"/>
    <property type="match status" value="1"/>
</dbReference>
<organism evidence="3">
    <name type="scientific">marine metagenome</name>
    <dbReference type="NCBI Taxonomy" id="408172"/>
    <lineage>
        <taxon>unclassified sequences</taxon>
        <taxon>metagenomes</taxon>
        <taxon>ecological metagenomes</taxon>
    </lineage>
</organism>
<accession>A0A381SEC5</accession>
<dbReference type="Pfam" id="PF13616">
    <property type="entry name" value="Rotamase_3"/>
    <property type="match status" value="1"/>
</dbReference>
<dbReference type="InterPro" id="IPR050245">
    <property type="entry name" value="PrsA_foldase"/>
</dbReference>
<dbReference type="PROSITE" id="PS01096">
    <property type="entry name" value="PPIC_PPIASE_1"/>
    <property type="match status" value="1"/>
</dbReference>
<dbReference type="InterPro" id="IPR027304">
    <property type="entry name" value="Trigger_fact/SurA_dom_sf"/>
</dbReference>
<dbReference type="InterPro" id="IPR046357">
    <property type="entry name" value="PPIase_dom_sf"/>
</dbReference>
<gene>
    <name evidence="3" type="ORF">METZ01_LOCUS54512</name>
</gene>
<protein>
    <recommendedName>
        <fullName evidence="2">PpiC domain-containing protein</fullName>
    </recommendedName>
</protein>
<dbReference type="SUPFAM" id="SSF109998">
    <property type="entry name" value="Triger factor/SurA peptide-binding domain-like"/>
    <property type="match status" value="1"/>
</dbReference>
<feature type="non-terminal residue" evidence="3">
    <location>
        <position position="1"/>
    </location>
</feature>
<dbReference type="SUPFAM" id="SSF54534">
    <property type="entry name" value="FKBP-like"/>
    <property type="match status" value="1"/>
</dbReference>
<name>A0A381SEC5_9ZZZZ</name>
<dbReference type="PANTHER" id="PTHR47245">
    <property type="entry name" value="PEPTIDYLPROLYL ISOMERASE"/>
    <property type="match status" value="1"/>
</dbReference>
<reference evidence="3" key="1">
    <citation type="submission" date="2018-05" db="EMBL/GenBank/DDBJ databases">
        <authorList>
            <person name="Lanie J.A."/>
            <person name="Ng W.-L."/>
            <person name="Kazmierczak K.M."/>
            <person name="Andrzejewski T.M."/>
            <person name="Davidsen T.M."/>
            <person name="Wayne K.J."/>
            <person name="Tettelin H."/>
            <person name="Glass J.I."/>
            <person name="Rusch D."/>
            <person name="Podicherti R."/>
            <person name="Tsui H.-C.T."/>
            <person name="Winkler M.E."/>
        </authorList>
    </citation>
    <scope>NUCLEOTIDE SEQUENCE</scope>
</reference>
<dbReference type="GO" id="GO:0003755">
    <property type="term" value="F:peptidyl-prolyl cis-trans isomerase activity"/>
    <property type="evidence" value="ECO:0007669"/>
    <property type="project" value="InterPro"/>
</dbReference>
<evidence type="ECO:0000313" key="3">
    <source>
        <dbReference type="EMBL" id="SVA01658.1"/>
    </source>
</evidence>
<proteinExistence type="predicted"/>
<evidence type="ECO:0000259" key="2">
    <source>
        <dbReference type="PROSITE" id="PS50198"/>
    </source>
</evidence>
<evidence type="ECO:0000256" key="1">
    <source>
        <dbReference type="SAM" id="MobiDB-lite"/>
    </source>
</evidence>
<dbReference type="EMBL" id="UINC01002926">
    <property type="protein sequence ID" value="SVA01658.1"/>
    <property type="molecule type" value="Genomic_DNA"/>
</dbReference>
<dbReference type="InterPro" id="IPR000297">
    <property type="entry name" value="PPIase_PpiC"/>
</dbReference>